<feature type="signal peptide" evidence="2">
    <location>
        <begin position="1"/>
        <end position="30"/>
    </location>
</feature>
<proteinExistence type="predicted"/>
<protein>
    <submittedName>
        <fullName evidence="4">Acyl esterase</fullName>
    </submittedName>
</protein>
<dbReference type="PANTHER" id="PTHR22946:SF9">
    <property type="entry name" value="POLYKETIDE TRANSFERASE AF380"/>
    <property type="match status" value="1"/>
</dbReference>
<dbReference type="InterPro" id="IPR050261">
    <property type="entry name" value="FrsA_esterase"/>
</dbReference>
<dbReference type="SUPFAM" id="SSF53474">
    <property type="entry name" value="alpha/beta-Hydrolases"/>
    <property type="match status" value="1"/>
</dbReference>
<feature type="domain" description="Xaa-Pro dipeptidyl-peptidase C-terminal" evidence="3">
    <location>
        <begin position="337"/>
        <end position="576"/>
    </location>
</feature>
<dbReference type="InterPro" id="IPR029058">
    <property type="entry name" value="AB_hydrolase_fold"/>
</dbReference>
<dbReference type="SMART" id="SM00939">
    <property type="entry name" value="PepX_C"/>
    <property type="match status" value="1"/>
</dbReference>
<sequence length="583" mass="62574">MTVSMQGWRMRAARGAALLGCLLTLGSAQGANLSCRAATPLETLTYTTPLAMPGVISPKDGTCFLNGLKVTRPDGVRLAANVFLPAGASSGGTTKYPTVIFVTSWAVADFFEYLGQQQRLARDGYIAVAYTARGFWDSEGVIGVAGPVDVADVSGVLDWTLAQTPADPARVGAAGISYGAGLSLLALGNDPRLKTAVALSGWATLLDQMYRNQVPNPTWLDILQISGQLTGRLDPIVAEYNAAIQNPDTPASKLAEITAWGWPRSPASAVAAINQRGAPVFIAKNWQDDMFSPNSSLAMFSQLTGPKKLMLQPGIHASAEIPGALFDVDNVIWDQAHRWFDRWLKGQANGIENEPKVSLQPKFQGYRETLSTWPAPELRALDYQITPRGAVRWELGCLCWRGITGDLQTGTRSTSGRDSIGNALDTTATTGPIPVLSPLAESVGLPVINQMATVLPAFGVRYEGPWLSQTLKLRGAPTLKLKAIPSQKRGMLVAYLYDVDLVGFGTLITHGARAVHAATPGQSQDFSFDMVATGYDVPAGHRLVLVFDTQDSLYGPPVRAGERFDMALDFNTSMPLQLKLLTR</sequence>
<evidence type="ECO:0000256" key="1">
    <source>
        <dbReference type="ARBA" id="ARBA00022801"/>
    </source>
</evidence>
<dbReference type="EMBL" id="JAVDXU010000004">
    <property type="protein sequence ID" value="MDR7272267.1"/>
    <property type="molecule type" value="Genomic_DNA"/>
</dbReference>
<evidence type="ECO:0000259" key="3">
    <source>
        <dbReference type="SMART" id="SM00939"/>
    </source>
</evidence>
<organism evidence="4 5">
    <name type="scientific">Roseateles saccharophilus</name>
    <name type="common">Pseudomonas saccharophila</name>
    <dbReference type="NCBI Taxonomy" id="304"/>
    <lineage>
        <taxon>Bacteria</taxon>
        <taxon>Pseudomonadati</taxon>
        <taxon>Pseudomonadota</taxon>
        <taxon>Betaproteobacteria</taxon>
        <taxon>Burkholderiales</taxon>
        <taxon>Sphaerotilaceae</taxon>
        <taxon>Roseateles</taxon>
    </lineage>
</organism>
<dbReference type="InterPro" id="IPR013736">
    <property type="entry name" value="Xaa-Pro_dipept_C"/>
</dbReference>
<name>A0ABU1YTS3_ROSSA</name>
<dbReference type="Gene3D" id="2.60.120.260">
    <property type="entry name" value="Galactose-binding domain-like"/>
    <property type="match status" value="1"/>
</dbReference>
<dbReference type="InterPro" id="IPR008979">
    <property type="entry name" value="Galactose-bd-like_sf"/>
</dbReference>
<comment type="caution">
    <text evidence="4">The sequence shown here is derived from an EMBL/GenBank/DDBJ whole genome shotgun (WGS) entry which is preliminary data.</text>
</comment>
<dbReference type="Pfam" id="PF02129">
    <property type="entry name" value="Peptidase_S15"/>
    <property type="match status" value="1"/>
</dbReference>
<feature type="chain" id="PRO_5045646187" evidence="2">
    <location>
        <begin position="31"/>
        <end position="583"/>
    </location>
</feature>
<dbReference type="Gene3D" id="3.40.50.1820">
    <property type="entry name" value="alpha/beta hydrolase"/>
    <property type="match status" value="1"/>
</dbReference>
<keyword evidence="1" id="KW-0378">Hydrolase</keyword>
<dbReference type="Proteomes" id="UP001180453">
    <property type="component" value="Unassembled WGS sequence"/>
</dbReference>
<accession>A0ABU1YTS3</accession>
<evidence type="ECO:0000313" key="4">
    <source>
        <dbReference type="EMBL" id="MDR7272267.1"/>
    </source>
</evidence>
<evidence type="ECO:0000313" key="5">
    <source>
        <dbReference type="Proteomes" id="UP001180453"/>
    </source>
</evidence>
<dbReference type="InterPro" id="IPR000383">
    <property type="entry name" value="Xaa-Pro-like_dom"/>
</dbReference>
<keyword evidence="2" id="KW-0732">Signal</keyword>
<dbReference type="SUPFAM" id="SSF49785">
    <property type="entry name" value="Galactose-binding domain-like"/>
    <property type="match status" value="1"/>
</dbReference>
<reference evidence="4 5" key="1">
    <citation type="submission" date="2023-07" db="EMBL/GenBank/DDBJ databases">
        <title>Sorghum-associated microbial communities from plants grown in Nebraska, USA.</title>
        <authorList>
            <person name="Schachtman D."/>
        </authorList>
    </citation>
    <scope>NUCLEOTIDE SEQUENCE [LARGE SCALE GENOMIC DNA]</scope>
    <source>
        <strain evidence="4 5">BE314</strain>
    </source>
</reference>
<keyword evidence="5" id="KW-1185">Reference proteome</keyword>
<dbReference type="Pfam" id="PF08530">
    <property type="entry name" value="PepX_C"/>
    <property type="match status" value="1"/>
</dbReference>
<gene>
    <name evidence="4" type="ORF">J2X20_004941</name>
</gene>
<dbReference type="PANTHER" id="PTHR22946">
    <property type="entry name" value="DIENELACTONE HYDROLASE DOMAIN-CONTAINING PROTEIN-RELATED"/>
    <property type="match status" value="1"/>
</dbReference>
<evidence type="ECO:0000256" key="2">
    <source>
        <dbReference type="SAM" id="SignalP"/>
    </source>
</evidence>